<protein>
    <submittedName>
        <fullName evidence="3">Heparinase II/III family protein</fullName>
    </submittedName>
</protein>
<accession>A0ABS5KH55</accession>
<gene>
    <name evidence="3" type="ORF">KGQ19_01720</name>
</gene>
<evidence type="ECO:0000256" key="1">
    <source>
        <dbReference type="SAM" id="MobiDB-lite"/>
    </source>
</evidence>
<keyword evidence="2" id="KW-0812">Transmembrane</keyword>
<dbReference type="InterPro" id="IPR008929">
    <property type="entry name" value="Chondroitin_lyas"/>
</dbReference>
<feature type="region of interest" description="Disordered" evidence="1">
    <location>
        <begin position="513"/>
        <end position="536"/>
    </location>
</feature>
<dbReference type="Gene3D" id="2.70.98.70">
    <property type="match status" value="1"/>
</dbReference>
<reference evidence="3 4" key="1">
    <citation type="submission" date="2020-02" db="EMBL/GenBank/DDBJ databases">
        <title>Acidophilic actinobacteria isolated from forest soil.</title>
        <authorList>
            <person name="Golinska P."/>
        </authorList>
    </citation>
    <scope>NUCLEOTIDE SEQUENCE [LARGE SCALE GENOMIC DNA]</scope>
    <source>
        <strain evidence="3 4">NL8</strain>
    </source>
</reference>
<keyword evidence="2" id="KW-0472">Membrane</keyword>
<dbReference type="PANTHER" id="PTHR38045">
    <property type="entry name" value="CHROMOSOME 1, WHOLE GENOME SHOTGUN SEQUENCE"/>
    <property type="match status" value="1"/>
</dbReference>
<dbReference type="Gene3D" id="1.50.10.100">
    <property type="entry name" value="Chondroitin AC/alginate lyase"/>
    <property type="match status" value="1"/>
</dbReference>
<keyword evidence="2" id="KW-1133">Transmembrane helix</keyword>
<evidence type="ECO:0000313" key="4">
    <source>
        <dbReference type="Proteomes" id="UP000730482"/>
    </source>
</evidence>
<dbReference type="RefSeq" id="WP_212007247.1">
    <property type="nucleotide sequence ID" value="NZ_JAAFYZ010000004.1"/>
</dbReference>
<name>A0ABS5KH55_9ACTN</name>
<feature type="transmembrane region" description="Helical" evidence="2">
    <location>
        <begin position="174"/>
        <end position="192"/>
    </location>
</feature>
<proteinExistence type="predicted"/>
<dbReference type="PANTHER" id="PTHR38045:SF1">
    <property type="entry name" value="HEPARINASE II_III-LIKE PROTEIN"/>
    <property type="match status" value="1"/>
</dbReference>
<keyword evidence="4" id="KW-1185">Reference proteome</keyword>
<organism evidence="3 4">
    <name type="scientific">Catenulispora pinistramenti</name>
    <dbReference type="NCBI Taxonomy" id="2705254"/>
    <lineage>
        <taxon>Bacteria</taxon>
        <taxon>Bacillati</taxon>
        <taxon>Actinomycetota</taxon>
        <taxon>Actinomycetes</taxon>
        <taxon>Catenulisporales</taxon>
        <taxon>Catenulisporaceae</taxon>
        <taxon>Catenulispora</taxon>
    </lineage>
</organism>
<evidence type="ECO:0000313" key="3">
    <source>
        <dbReference type="EMBL" id="MBS2545579.1"/>
    </source>
</evidence>
<dbReference type="Proteomes" id="UP000730482">
    <property type="component" value="Unassembled WGS sequence"/>
</dbReference>
<evidence type="ECO:0000256" key="2">
    <source>
        <dbReference type="SAM" id="Phobius"/>
    </source>
</evidence>
<dbReference type="EMBL" id="JAAFYZ010000004">
    <property type="protein sequence ID" value="MBS2545579.1"/>
    <property type="molecule type" value="Genomic_DNA"/>
</dbReference>
<comment type="caution">
    <text evidence="3">The sequence shown here is derived from an EMBL/GenBank/DDBJ whole genome shotgun (WGS) entry which is preliminary data.</text>
</comment>
<sequence>MNYLAALEDEVREAVAHAAGSAAPELTYTLYRQFGDTGYRYGYEHPYFERRGRLVAAGAAAMFDVRAGGADGADGTVSADVLAVLADELWRVCDEYTWALPAHEHHARDGDMRRCVDLFAAETAHTVAELIGRFGKQLPEDVTMRCREELLDRVFIPFADDQRPMAFEAMTNNWLAVVAGGVGMAALAFFPGDAKRLAMILKRAQKSLRRFIEHYPEDGGCSEGMDYWVYGFGYFAYFAEAWRERGGPDLLLDKKIREIAAFPARVGFGDGRFPSFSDGSENAEIPTGLMSRLVERLGVPVPCLATVPSLASDFCHRWPHVAKNIEWTSERVLGKPVSPGVSYLPDLAWVVDRGAEAEFAAKGGHNDEFHNHLDVGTFILRGHGETFLADLGAGEYNADYFGPERYKDIHTAAEGHSIPLIDGRGQLPGAEHAAEVERFADTGRGAILTLDLTKAYEVPGLLAVGRRFTWQRHGSLAVVDRIEADRPMPFEEVYISRIRPAIELADRVASERQSTRGVASDGAAREGEPAVGGPVPDRVVWEGEKARCVLTFPAAMTPELETIETTGHRGELESVFRLRLRCSLEAGGSRLESVFTVERKER</sequence>
<dbReference type="SUPFAM" id="SSF48230">
    <property type="entry name" value="Chondroitin AC/alginate lyase"/>
    <property type="match status" value="1"/>
</dbReference>